<sequence>MVKNLNFLIILLLFASSVDLNAQHKDKWFRVNYLGFKIGYRKWSVNFIEVAYGDLSNGLGIGGTLFEIENSTYNLLPAKLFIAKPLGNTTGPVENGFGGPLLFPWGYQYPGAIYLQIKISVLGIKQSSWCLSSEVGLGFEKSIYQQAGSIGVEFGYTIDFLPLRDEEDKYLYAVFQYNFSSWARVEKNSR</sequence>
<dbReference type="Proteomes" id="UP000885826">
    <property type="component" value="Unassembled WGS sequence"/>
</dbReference>
<proteinExistence type="predicted"/>
<evidence type="ECO:0000256" key="1">
    <source>
        <dbReference type="SAM" id="SignalP"/>
    </source>
</evidence>
<evidence type="ECO:0008006" key="4">
    <source>
        <dbReference type="Google" id="ProtNLM"/>
    </source>
</evidence>
<feature type="chain" id="PRO_5038603665" description="Outer membrane protein beta-barrel domain-containing protein" evidence="1">
    <location>
        <begin position="23"/>
        <end position="190"/>
    </location>
</feature>
<keyword evidence="1" id="KW-0732">Signal</keyword>
<feature type="signal peptide" evidence="1">
    <location>
        <begin position="1"/>
        <end position="22"/>
    </location>
</feature>
<reference evidence="2" key="1">
    <citation type="journal article" date="2020" name="mSystems">
        <title>Genome- and Community-Level Interaction Insights into Carbon Utilization and Element Cycling Functions of Hydrothermarchaeota in Hydrothermal Sediment.</title>
        <authorList>
            <person name="Zhou Z."/>
            <person name="Liu Y."/>
            <person name="Xu W."/>
            <person name="Pan J."/>
            <person name="Luo Z.H."/>
            <person name="Li M."/>
        </authorList>
    </citation>
    <scope>NUCLEOTIDE SEQUENCE</scope>
    <source>
        <strain evidence="2">HyVt-388</strain>
    </source>
</reference>
<accession>A0A9C9EMG4</accession>
<protein>
    <recommendedName>
        <fullName evidence="4">Outer membrane protein beta-barrel domain-containing protein</fullName>
    </recommendedName>
</protein>
<evidence type="ECO:0000313" key="2">
    <source>
        <dbReference type="EMBL" id="HEC78813.1"/>
    </source>
</evidence>
<comment type="caution">
    <text evidence="2">The sequence shown here is derived from an EMBL/GenBank/DDBJ whole genome shotgun (WGS) entry which is preliminary data.</text>
</comment>
<organism evidence="2 3">
    <name type="scientific">candidate division WOR-3 bacterium</name>
    <dbReference type="NCBI Taxonomy" id="2052148"/>
    <lineage>
        <taxon>Bacteria</taxon>
        <taxon>Bacteria division WOR-3</taxon>
    </lineage>
</organism>
<dbReference type="AlphaFoldDB" id="A0A9C9EMG4"/>
<gene>
    <name evidence="2" type="ORF">ENI34_06685</name>
</gene>
<dbReference type="EMBL" id="DRIG01000072">
    <property type="protein sequence ID" value="HEC78813.1"/>
    <property type="molecule type" value="Genomic_DNA"/>
</dbReference>
<evidence type="ECO:0000313" key="3">
    <source>
        <dbReference type="Proteomes" id="UP000885826"/>
    </source>
</evidence>
<name>A0A9C9EMG4_UNCW3</name>